<dbReference type="PANTHER" id="PTHR33204">
    <property type="entry name" value="TRANSCRIPTIONAL REGULATOR, MARR FAMILY"/>
    <property type="match status" value="1"/>
</dbReference>
<dbReference type="Pfam" id="PF01638">
    <property type="entry name" value="HxlR"/>
    <property type="match status" value="1"/>
</dbReference>
<comment type="caution">
    <text evidence="5">The sequence shown here is derived from an EMBL/GenBank/DDBJ whole genome shotgun (WGS) entry which is preliminary data.</text>
</comment>
<accession>A0ABW5MCJ6</accession>
<evidence type="ECO:0000313" key="5">
    <source>
        <dbReference type="EMBL" id="MFD2574226.1"/>
    </source>
</evidence>
<dbReference type="InterPro" id="IPR036390">
    <property type="entry name" value="WH_DNA-bd_sf"/>
</dbReference>
<keyword evidence="1" id="KW-0805">Transcription regulation</keyword>
<proteinExistence type="predicted"/>
<dbReference type="SUPFAM" id="SSF46785">
    <property type="entry name" value="Winged helix' DNA-binding domain"/>
    <property type="match status" value="1"/>
</dbReference>
<gene>
    <name evidence="5" type="ORF">ACFSUS_26565</name>
</gene>
<feature type="domain" description="HTH hxlR-type" evidence="4">
    <location>
        <begin position="6"/>
        <end position="110"/>
    </location>
</feature>
<dbReference type="Proteomes" id="UP001597469">
    <property type="component" value="Unassembled WGS sequence"/>
</dbReference>
<evidence type="ECO:0000256" key="3">
    <source>
        <dbReference type="ARBA" id="ARBA00023163"/>
    </source>
</evidence>
<sequence>MKQTYCTAHLRSISDTLELIGGKWKLLILTLLHSESPMRFSEIERAIGTITPRMLSKELKELEQNELVERRVYPTMPVSVDYRLTDYGYSLGSVMVALGDWGKNHRRRIMHQPTIEAVNR</sequence>
<dbReference type="EMBL" id="JBHULN010000025">
    <property type="protein sequence ID" value="MFD2574226.1"/>
    <property type="molecule type" value="Genomic_DNA"/>
</dbReference>
<evidence type="ECO:0000313" key="6">
    <source>
        <dbReference type="Proteomes" id="UP001597469"/>
    </source>
</evidence>
<keyword evidence="6" id="KW-1185">Reference proteome</keyword>
<name>A0ABW5MCJ6_9BACT</name>
<protein>
    <submittedName>
        <fullName evidence="5">Winged helix-turn-helix transcriptional regulator</fullName>
    </submittedName>
</protein>
<organism evidence="5 6">
    <name type="scientific">Spirosoma soli</name>
    <dbReference type="NCBI Taxonomy" id="1770529"/>
    <lineage>
        <taxon>Bacteria</taxon>
        <taxon>Pseudomonadati</taxon>
        <taxon>Bacteroidota</taxon>
        <taxon>Cytophagia</taxon>
        <taxon>Cytophagales</taxon>
        <taxon>Cytophagaceae</taxon>
        <taxon>Spirosoma</taxon>
    </lineage>
</organism>
<dbReference type="Gene3D" id="1.10.10.10">
    <property type="entry name" value="Winged helix-like DNA-binding domain superfamily/Winged helix DNA-binding domain"/>
    <property type="match status" value="1"/>
</dbReference>
<evidence type="ECO:0000256" key="1">
    <source>
        <dbReference type="ARBA" id="ARBA00023015"/>
    </source>
</evidence>
<dbReference type="InterPro" id="IPR036388">
    <property type="entry name" value="WH-like_DNA-bd_sf"/>
</dbReference>
<keyword evidence="2" id="KW-0238">DNA-binding</keyword>
<reference evidence="6" key="1">
    <citation type="journal article" date="2019" name="Int. J. Syst. Evol. Microbiol.">
        <title>The Global Catalogue of Microorganisms (GCM) 10K type strain sequencing project: providing services to taxonomists for standard genome sequencing and annotation.</title>
        <authorList>
            <consortium name="The Broad Institute Genomics Platform"/>
            <consortium name="The Broad Institute Genome Sequencing Center for Infectious Disease"/>
            <person name="Wu L."/>
            <person name="Ma J."/>
        </authorList>
    </citation>
    <scope>NUCLEOTIDE SEQUENCE [LARGE SCALE GENOMIC DNA]</scope>
    <source>
        <strain evidence="6">KCTC 42805</strain>
    </source>
</reference>
<dbReference type="PANTHER" id="PTHR33204:SF29">
    <property type="entry name" value="TRANSCRIPTIONAL REGULATOR"/>
    <property type="match status" value="1"/>
</dbReference>
<keyword evidence="3" id="KW-0804">Transcription</keyword>
<evidence type="ECO:0000259" key="4">
    <source>
        <dbReference type="PROSITE" id="PS51118"/>
    </source>
</evidence>
<dbReference type="PROSITE" id="PS51118">
    <property type="entry name" value="HTH_HXLR"/>
    <property type="match status" value="1"/>
</dbReference>
<dbReference type="RefSeq" id="WP_381527699.1">
    <property type="nucleotide sequence ID" value="NZ_JBHULN010000025.1"/>
</dbReference>
<evidence type="ECO:0000256" key="2">
    <source>
        <dbReference type="ARBA" id="ARBA00023125"/>
    </source>
</evidence>
<dbReference type="InterPro" id="IPR002577">
    <property type="entry name" value="HTH_HxlR"/>
</dbReference>